<accession>A0A087CFQ9</accession>
<dbReference type="Proteomes" id="UP000029050">
    <property type="component" value="Unassembled WGS sequence"/>
</dbReference>
<dbReference type="GeneID" id="98300163"/>
<keyword evidence="2" id="KW-1185">Reference proteome</keyword>
<organism evidence="1 2">
    <name type="scientific">Bifidobacterium psychraerophilum</name>
    <dbReference type="NCBI Taxonomy" id="218140"/>
    <lineage>
        <taxon>Bacteria</taxon>
        <taxon>Bacillati</taxon>
        <taxon>Actinomycetota</taxon>
        <taxon>Actinomycetes</taxon>
        <taxon>Bifidobacteriales</taxon>
        <taxon>Bifidobacteriaceae</taxon>
        <taxon>Bifidobacterium</taxon>
    </lineage>
</organism>
<comment type="caution">
    <text evidence="1">The sequence shown here is derived from an EMBL/GenBank/DDBJ whole genome shotgun (WGS) entry which is preliminary data.</text>
</comment>
<gene>
    <name evidence="1" type="ORF">BPSY_0957</name>
</gene>
<proteinExistence type="predicted"/>
<sequence>MNARINPTWAFCHGIPQQFVTEASPSDEAVTTPVDAAQQDARQEGKALVRGFAKIEGESAINDADNDLADWGRMLKGFSV</sequence>
<evidence type="ECO:0000313" key="1">
    <source>
        <dbReference type="EMBL" id="KFI82109.1"/>
    </source>
</evidence>
<dbReference type="RefSeq" id="WP_033494655.1">
    <property type="nucleotide sequence ID" value="NZ_JBDNYD010000027.1"/>
</dbReference>
<dbReference type="EMBL" id="JGZI01000009">
    <property type="protein sequence ID" value="KFI82109.1"/>
    <property type="molecule type" value="Genomic_DNA"/>
</dbReference>
<reference evidence="1 2" key="1">
    <citation type="submission" date="2014-03" db="EMBL/GenBank/DDBJ databases">
        <title>Genomics of Bifidobacteria.</title>
        <authorList>
            <person name="Ventura M."/>
            <person name="Milani C."/>
            <person name="Lugli G.A."/>
        </authorList>
    </citation>
    <scope>NUCLEOTIDE SEQUENCE [LARGE SCALE GENOMIC DNA]</scope>
    <source>
        <strain evidence="1 2">LMG 21775</strain>
    </source>
</reference>
<name>A0A087CFQ9_9BIFI</name>
<evidence type="ECO:0000313" key="2">
    <source>
        <dbReference type="Proteomes" id="UP000029050"/>
    </source>
</evidence>
<protein>
    <submittedName>
        <fullName evidence="1">Uncharacterized protein</fullName>
    </submittedName>
</protein>
<dbReference type="AlphaFoldDB" id="A0A087CFQ9"/>
<dbReference type="STRING" id="218140.BPSY_0957"/>